<dbReference type="InterPro" id="IPR036322">
    <property type="entry name" value="WD40_repeat_dom_sf"/>
</dbReference>
<name>A0C101_PARTE</name>
<evidence type="ECO:0000313" key="4">
    <source>
        <dbReference type="Proteomes" id="UP000000600"/>
    </source>
</evidence>
<dbReference type="KEGG" id="ptm:GSPATT00033944001"/>
<organism evidence="3 4">
    <name type="scientific">Paramecium tetraurelia</name>
    <dbReference type="NCBI Taxonomy" id="5888"/>
    <lineage>
        <taxon>Eukaryota</taxon>
        <taxon>Sar</taxon>
        <taxon>Alveolata</taxon>
        <taxon>Ciliophora</taxon>
        <taxon>Intramacronucleata</taxon>
        <taxon>Oligohymenophorea</taxon>
        <taxon>Peniculida</taxon>
        <taxon>Parameciidae</taxon>
        <taxon>Paramecium</taxon>
    </lineage>
</organism>
<dbReference type="Proteomes" id="UP000000600">
    <property type="component" value="Unassembled WGS sequence"/>
</dbReference>
<gene>
    <name evidence="3" type="ORF">GSPATT00033944001</name>
</gene>
<feature type="compositionally biased region" description="Basic and acidic residues" evidence="1">
    <location>
        <begin position="419"/>
        <end position="436"/>
    </location>
</feature>
<keyword evidence="4" id="KW-1185">Reference proteome</keyword>
<evidence type="ECO:0000256" key="1">
    <source>
        <dbReference type="SAM" id="MobiDB-lite"/>
    </source>
</evidence>
<dbReference type="HOGENOM" id="CLU_606172_0_0_1"/>
<dbReference type="GeneID" id="5017650"/>
<feature type="region of interest" description="Disordered" evidence="1">
    <location>
        <begin position="414"/>
        <end position="452"/>
    </location>
</feature>
<reference evidence="3 4" key="1">
    <citation type="journal article" date="2006" name="Nature">
        <title>Global trends of whole-genome duplications revealed by the ciliate Paramecium tetraurelia.</title>
        <authorList>
            <consortium name="Genoscope"/>
            <person name="Aury J.-M."/>
            <person name="Jaillon O."/>
            <person name="Duret L."/>
            <person name="Noel B."/>
            <person name="Jubin C."/>
            <person name="Porcel B.M."/>
            <person name="Segurens B."/>
            <person name="Daubin V."/>
            <person name="Anthouard V."/>
            <person name="Aiach N."/>
            <person name="Arnaiz O."/>
            <person name="Billaut A."/>
            <person name="Beisson J."/>
            <person name="Blanc I."/>
            <person name="Bouhouche K."/>
            <person name="Camara F."/>
            <person name="Duharcourt S."/>
            <person name="Guigo R."/>
            <person name="Gogendeau D."/>
            <person name="Katinka M."/>
            <person name="Keller A.-M."/>
            <person name="Kissmehl R."/>
            <person name="Klotz C."/>
            <person name="Koll F."/>
            <person name="Le Moue A."/>
            <person name="Lepere C."/>
            <person name="Malinsky S."/>
            <person name="Nowacki M."/>
            <person name="Nowak J.K."/>
            <person name="Plattner H."/>
            <person name="Poulain J."/>
            <person name="Ruiz F."/>
            <person name="Serrano V."/>
            <person name="Zagulski M."/>
            <person name="Dessen P."/>
            <person name="Betermier M."/>
            <person name="Weissenbach J."/>
            <person name="Scarpelli C."/>
            <person name="Schachter V."/>
            <person name="Sperling L."/>
            <person name="Meyer E."/>
            <person name="Cohen J."/>
            <person name="Wincker P."/>
        </authorList>
    </citation>
    <scope>NUCLEOTIDE SEQUENCE [LARGE SCALE GENOMIC DNA]</scope>
    <source>
        <strain evidence="3 4">Stock d4-2</strain>
    </source>
</reference>
<evidence type="ECO:0008006" key="5">
    <source>
        <dbReference type="Google" id="ProtNLM"/>
    </source>
</evidence>
<accession>A0C101</accession>
<evidence type="ECO:0000313" key="3">
    <source>
        <dbReference type="EMBL" id="CAK64468.1"/>
    </source>
</evidence>
<proteinExistence type="predicted"/>
<dbReference type="InParanoid" id="A0C101"/>
<evidence type="ECO:0000256" key="2">
    <source>
        <dbReference type="SAM" id="Phobius"/>
    </source>
</evidence>
<dbReference type="OrthoDB" id="308627at2759"/>
<dbReference type="OMA" id="KILEYFW"/>
<keyword evidence="2" id="KW-0812">Transmembrane</keyword>
<protein>
    <recommendedName>
        <fullName evidence="5">Transmembrane protein</fullName>
    </recommendedName>
</protein>
<keyword evidence="2" id="KW-1133">Transmembrane helix</keyword>
<dbReference type="AlphaFoldDB" id="A0C101"/>
<feature type="compositionally biased region" description="Polar residues" evidence="1">
    <location>
        <begin position="438"/>
        <end position="452"/>
    </location>
</feature>
<keyword evidence="2" id="KW-0472">Membrane</keyword>
<dbReference type="RefSeq" id="XP_001431866.1">
    <property type="nucleotide sequence ID" value="XM_001431829.1"/>
</dbReference>
<sequence length="452" mass="52821">MNSTTPQHSKISREISHSNRNTFLTFRQQYLGMEVLPNEPENIQQIQPLTYSETRAIFYFKHAINGSYIGLRNKDSTIYALQKNCTLVFISLENDSRSQEFKPNCLQLLIDKDQSHLAILYPDSIILYNTESDQVETVEYNYTDAVTDIRLTQKYILISKGLQGMDMLSFQGELILNNFMANKNILQASIHANRLVLLFDGGLLIFNFKLSPRLINEIQIDECVRFEHNNKLFIIQTKTKILEYFWKNLLVNQEIITNSEVTSISLHQEYLQFISNGRLYQKLVGIIKDDFNLSKINVTAYETKSTRIVGYQEKNQLILQNDQQFEIVFWHFQPAFLIFKPKTTGLLTCLVDLYQKDTRSFNSTVEIVHYKIYIEVIEEEITTFEILIIMVVILSLIILFYIIRRIVLIQILKKKTQKEKKDDPENESKTDSEFKVVSESQPQEEVQALNTK</sequence>
<dbReference type="SUPFAM" id="SSF50978">
    <property type="entry name" value="WD40 repeat-like"/>
    <property type="match status" value="1"/>
</dbReference>
<feature type="transmembrane region" description="Helical" evidence="2">
    <location>
        <begin position="384"/>
        <end position="403"/>
    </location>
</feature>
<dbReference type="EMBL" id="CT868031">
    <property type="protein sequence ID" value="CAK64468.1"/>
    <property type="molecule type" value="Genomic_DNA"/>
</dbReference>